<dbReference type="EMBL" id="CAJVQC010003308">
    <property type="protein sequence ID" value="CAG8524543.1"/>
    <property type="molecule type" value="Genomic_DNA"/>
</dbReference>
<gene>
    <name evidence="1" type="ORF">RPERSI_LOCUS2857</name>
</gene>
<protein>
    <submittedName>
        <fullName evidence="1">4919_t:CDS:1</fullName>
    </submittedName>
</protein>
<comment type="caution">
    <text evidence="1">The sequence shown here is derived from an EMBL/GenBank/DDBJ whole genome shotgun (WGS) entry which is preliminary data.</text>
</comment>
<evidence type="ECO:0000313" key="2">
    <source>
        <dbReference type="Proteomes" id="UP000789920"/>
    </source>
</evidence>
<evidence type="ECO:0000313" key="1">
    <source>
        <dbReference type="EMBL" id="CAG8524543.1"/>
    </source>
</evidence>
<dbReference type="Proteomes" id="UP000789920">
    <property type="component" value="Unassembled WGS sequence"/>
</dbReference>
<name>A0ACA9LDF7_9GLOM</name>
<reference evidence="1" key="1">
    <citation type="submission" date="2021-06" db="EMBL/GenBank/DDBJ databases">
        <authorList>
            <person name="Kallberg Y."/>
            <person name="Tangrot J."/>
            <person name="Rosling A."/>
        </authorList>
    </citation>
    <scope>NUCLEOTIDE SEQUENCE</scope>
    <source>
        <strain evidence="1">MA461A</strain>
    </source>
</reference>
<sequence>MRNKRLCKWLRSGVVKKNIKNTLDCTIDTLYEMCHLKNVTRENISSSLENILLNDMTFRNQHMTLYNWFQSHREQNKTKSKPFAVFRKTRVYSSAFGSHINYNVTSSSDNSTGDAINIENESSINISTTPGQIEDTRDSSPPPVRRIYSFTGPEQGAIVETFLTLAEKALYNFLIRHEGKISEKVVRDFAASQIPPINKDFRDADVLCMLKFIIQNIKLFLKESAFHGLNKTNPIELLDEFKKKVRNKNAHGVVENDKGRWCDLDLQRVVQLTCEVAACLGNNYKEAYTAKEKFDKEIHHRWRNEITENNSYESLNFLSDLKNIGTSLDNKNSEGSKTLKRKLGETDLDEMTDFILIVLNKVKERDAGEKQKILQLSLEENEPLIKIWRTALIKKNESDQINKFISLVNSMFNTVSIQP</sequence>
<accession>A0ACA9LDF7</accession>
<proteinExistence type="predicted"/>
<organism evidence="1 2">
    <name type="scientific">Racocetra persica</name>
    <dbReference type="NCBI Taxonomy" id="160502"/>
    <lineage>
        <taxon>Eukaryota</taxon>
        <taxon>Fungi</taxon>
        <taxon>Fungi incertae sedis</taxon>
        <taxon>Mucoromycota</taxon>
        <taxon>Glomeromycotina</taxon>
        <taxon>Glomeromycetes</taxon>
        <taxon>Diversisporales</taxon>
        <taxon>Gigasporaceae</taxon>
        <taxon>Racocetra</taxon>
    </lineage>
</organism>
<keyword evidence="2" id="KW-1185">Reference proteome</keyword>